<dbReference type="AlphaFoldDB" id="A0ABD0JUE0"/>
<keyword evidence="2" id="KW-1185">Reference proteome</keyword>
<evidence type="ECO:0000313" key="2">
    <source>
        <dbReference type="Proteomes" id="UP001519460"/>
    </source>
</evidence>
<dbReference type="Proteomes" id="UP001519460">
    <property type="component" value="Unassembled WGS sequence"/>
</dbReference>
<name>A0ABD0JUE0_9CAEN</name>
<comment type="caution">
    <text evidence="1">The sequence shown here is derived from an EMBL/GenBank/DDBJ whole genome shotgun (WGS) entry which is preliminary data.</text>
</comment>
<accession>A0ABD0JUE0</accession>
<organism evidence="1 2">
    <name type="scientific">Batillaria attramentaria</name>
    <dbReference type="NCBI Taxonomy" id="370345"/>
    <lineage>
        <taxon>Eukaryota</taxon>
        <taxon>Metazoa</taxon>
        <taxon>Spiralia</taxon>
        <taxon>Lophotrochozoa</taxon>
        <taxon>Mollusca</taxon>
        <taxon>Gastropoda</taxon>
        <taxon>Caenogastropoda</taxon>
        <taxon>Sorbeoconcha</taxon>
        <taxon>Cerithioidea</taxon>
        <taxon>Batillariidae</taxon>
        <taxon>Batillaria</taxon>
    </lineage>
</organism>
<gene>
    <name evidence="1" type="ORF">BaRGS_00030471</name>
</gene>
<dbReference type="EMBL" id="JACVVK020000329">
    <property type="protein sequence ID" value="KAK7478319.1"/>
    <property type="molecule type" value="Genomic_DNA"/>
</dbReference>
<proteinExistence type="predicted"/>
<reference evidence="1 2" key="1">
    <citation type="journal article" date="2023" name="Sci. Data">
        <title>Genome assembly of the Korean intertidal mud-creeper Batillaria attramentaria.</title>
        <authorList>
            <person name="Patra A.K."/>
            <person name="Ho P.T."/>
            <person name="Jun S."/>
            <person name="Lee S.J."/>
            <person name="Kim Y."/>
            <person name="Won Y.J."/>
        </authorList>
    </citation>
    <scope>NUCLEOTIDE SEQUENCE [LARGE SCALE GENOMIC DNA]</scope>
    <source>
        <strain evidence="1">Wonlab-2016</strain>
    </source>
</reference>
<feature type="non-terminal residue" evidence="1">
    <location>
        <position position="1"/>
    </location>
</feature>
<sequence>TRIERSRDSCLIQLSCREHTRAAEGKGGLGWLSDTAELSRTHSQAVFCLASSRAFRLMRKWQGKAVGA</sequence>
<protein>
    <submittedName>
        <fullName evidence="1">Uncharacterized protein</fullName>
    </submittedName>
</protein>
<evidence type="ECO:0000313" key="1">
    <source>
        <dbReference type="EMBL" id="KAK7478319.1"/>
    </source>
</evidence>